<sequence>MALQALLLDLLVAGAGEVSLVLLFAPVLAVLGVAASWARGPDPAYDLTASVPRAWLQLVLRRAASVLGVVVPALFVGGWATR</sequence>
<evidence type="ECO:0000313" key="3">
    <source>
        <dbReference type="Proteomes" id="UP001310290"/>
    </source>
</evidence>
<dbReference type="Proteomes" id="UP001310290">
    <property type="component" value="Unassembled WGS sequence"/>
</dbReference>
<protein>
    <submittedName>
        <fullName evidence="2">Uncharacterized protein</fullName>
    </submittedName>
</protein>
<accession>A0ABU8AXU2</accession>
<keyword evidence="1" id="KW-0812">Transmembrane</keyword>
<keyword evidence="3" id="KW-1185">Reference proteome</keyword>
<gene>
    <name evidence="2" type="ORF">QBA35_35420</name>
</gene>
<comment type="caution">
    <text evidence="2">The sequence shown here is derived from an EMBL/GenBank/DDBJ whole genome shotgun (WGS) entry which is preliminary data.</text>
</comment>
<dbReference type="RefSeq" id="WP_334661640.1">
    <property type="nucleotide sequence ID" value="NZ_JARULZ010000002.1"/>
</dbReference>
<dbReference type="EMBL" id="JARULZ010000002">
    <property type="protein sequence ID" value="MEH0638521.1"/>
    <property type="molecule type" value="Genomic_DNA"/>
</dbReference>
<feature type="transmembrane region" description="Helical" evidence="1">
    <location>
        <begin position="20"/>
        <end position="38"/>
    </location>
</feature>
<evidence type="ECO:0000256" key="1">
    <source>
        <dbReference type="SAM" id="Phobius"/>
    </source>
</evidence>
<keyword evidence="1" id="KW-0472">Membrane</keyword>
<feature type="transmembrane region" description="Helical" evidence="1">
    <location>
        <begin position="59"/>
        <end position="80"/>
    </location>
</feature>
<evidence type="ECO:0000313" key="2">
    <source>
        <dbReference type="EMBL" id="MEH0638521.1"/>
    </source>
</evidence>
<name>A0ABU8AXU2_9ACTN</name>
<organism evidence="2 3">
    <name type="scientific">Streptomyces bottropensis</name>
    <dbReference type="NCBI Taxonomy" id="42235"/>
    <lineage>
        <taxon>Bacteria</taxon>
        <taxon>Bacillati</taxon>
        <taxon>Actinomycetota</taxon>
        <taxon>Actinomycetes</taxon>
        <taxon>Kitasatosporales</taxon>
        <taxon>Streptomycetaceae</taxon>
        <taxon>Streptomyces</taxon>
    </lineage>
</organism>
<proteinExistence type="predicted"/>
<keyword evidence="1" id="KW-1133">Transmembrane helix</keyword>
<reference evidence="2" key="1">
    <citation type="submission" date="2023-04" db="EMBL/GenBank/DDBJ databases">
        <title>Genomic diversity of scab-causing Streptomyces spp. in the province of Quebec, Canada.</title>
        <authorList>
            <person name="Biessy A."/>
            <person name="Cadieux M."/>
            <person name="Ciotola M."/>
            <person name="Filion M."/>
        </authorList>
    </citation>
    <scope>NUCLEOTIDE SEQUENCE</scope>
    <source>
        <strain evidence="2">B21-115</strain>
    </source>
</reference>